<comment type="caution">
    <text evidence="2">The sequence shown here is derived from an EMBL/GenBank/DDBJ whole genome shotgun (WGS) entry which is preliminary data.</text>
</comment>
<dbReference type="AlphaFoldDB" id="A0ABD5VKS5"/>
<gene>
    <name evidence="2" type="ORF">ACFQGB_15830</name>
</gene>
<evidence type="ECO:0008006" key="4">
    <source>
        <dbReference type="Google" id="ProtNLM"/>
    </source>
</evidence>
<proteinExistence type="predicted"/>
<protein>
    <recommendedName>
        <fullName evidence="4">Secreted protein</fullName>
    </recommendedName>
</protein>
<evidence type="ECO:0000313" key="2">
    <source>
        <dbReference type="EMBL" id="MFC6954333.1"/>
    </source>
</evidence>
<evidence type="ECO:0000256" key="1">
    <source>
        <dbReference type="SAM" id="MobiDB-lite"/>
    </source>
</evidence>
<accession>A0ABD5VKS5</accession>
<dbReference type="Proteomes" id="UP001596395">
    <property type="component" value="Unassembled WGS sequence"/>
</dbReference>
<dbReference type="EMBL" id="JBHSXN010000003">
    <property type="protein sequence ID" value="MFC6954333.1"/>
    <property type="molecule type" value="Genomic_DNA"/>
</dbReference>
<feature type="compositionally biased region" description="Polar residues" evidence="1">
    <location>
        <begin position="52"/>
        <end position="61"/>
    </location>
</feature>
<organism evidence="2 3">
    <name type="scientific">Halorubellus litoreus</name>
    <dbReference type="NCBI Taxonomy" id="755308"/>
    <lineage>
        <taxon>Archaea</taxon>
        <taxon>Methanobacteriati</taxon>
        <taxon>Methanobacteriota</taxon>
        <taxon>Stenosarchaea group</taxon>
        <taxon>Halobacteria</taxon>
        <taxon>Halobacteriales</taxon>
        <taxon>Halorubellaceae</taxon>
        <taxon>Halorubellus</taxon>
    </lineage>
</organism>
<name>A0ABD5VKS5_9EURY</name>
<evidence type="ECO:0000313" key="3">
    <source>
        <dbReference type="Proteomes" id="UP001596395"/>
    </source>
</evidence>
<keyword evidence="3" id="KW-1185">Reference proteome</keyword>
<sequence>MSYHDTKRITLALGLALLLALGAGIANDALGTSSDHVPLRLVEPPDVDDPTGRNSANSTDTEAVPADPARSTSNGALGRSTEPGADDAGTNEPIAHDTQSNDSYTNTVSFTHAHATVTLDCEVLVVAVSPANVSYDLALTYVDRTTGTPIWMAVGPLNGTIVDPFGETDFRLLEVNVQMYGDPWAGVQTATVVGPDDCESVRGSSTNDST</sequence>
<dbReference type="RefSeq" id="WP_336351285.1">
    <property type="nucleotide sequence ID" value="NZ_JAZAQL010000003.1"/>
</dbReference>
<feature type="region of interest" description="Disordered" evidence="1">
    <location>
        <begin position="35"/>
        <end position="102"/>
    </location>
</feature>
<reference evidence="2 3" key="1">
    <citation type="journal article" date="2019" name="Int. J. Syst. Evol. Microbiol.">
        <title>The Global Catalogue of Microorganisms (GCM) 10K type strain sequencing project: providing services to taxonomists for standard genome sequencing and annotation.</title>
        <authorList>
            <consortium name="The Broad Institute Genomics Platform"/>
            <consortium name="The Broad Institute Genome Sequencing Center for Infectious Disease"/>
            <person name="Wu L."/>
            <person name="Ma J."/>
        </authorList>
    </citation>
    <scope>NUCLEOTIDE SEQUENCE [LARGE SCALE GENOMIC DNA]</scope>
    <source>
        <strain evidence="2 3">GX26</strain>
    </source>
</reference>